<keyword evidence="3" id="KW-1185">Reference proteome</keyword>
<feature type="region of interest" description="Disordered" evidence="1">
    <location>
        <begin position="21"/>
        <end position="73"/>
    </location>
</feature>
<organism evidence="2 3">
    <name type="scientific">Nesidiocoris tenuis</name>
    <dbReference type="NCBI Taxonomy" id="355587"/>
    <lineage>
        <taxon>Eukaryota</taxon>
        <taxon>Metazoa</taxon>
        <taxon>Ecdysozoa</taxon>
        <taxon>Arthropoda</taxon>
        <taxon>Hexapoda</taxon>
        <taxon>Insecta</taxon>
        <taxon>Pterygota</taxon>
        <taxon>Neoptera</taxon>
        <taxon>Paraneoptera</taxon>
        <taxon>Hemiptera</taxon>
        <taxon>Heteroptera</taxon>
        <taxon>Panheteroptera</taxon>
        <taxon>Cimicomorpha</taxon>
        <taxon>Miridae</taxon>
        <taxon>Dicyphina</taxon>
        <taxon>Nesidiocoris</taxon>
    </lineage>
</organism>
<reference evidence="2 3" key="1">
    <citation type="submission" date="2023-09" db="EMBL/GenBank/DDBJ databases">
        <title>Nesidiocoris tenuis whole genome shotgun sequence.</title>
        <authorList>
            <person name="Shibata T."/>
            <person name="Shimoda M."/>
            <person name="Kobayashi T."/>
            <person name="Uehara T."/>
        </authorList>
    </citation>
    <scope>NUCLEOTIDE SEQUENCE [LARGE SCALE GENOMIC DNA]</scope>
    <source>
        <strain evidence="2 3">Japan</strain>
    </source>
</reference>
<feature type="compositionally biased region" description="Basic and acidic residues" evidence="1">
    <location>
        <begin position="41"/>
        <end position="56"/>
    </location>
</feature>
<dbReference type="Proteomes" id="UP001307889">
    <property type="component" value="Chromosome 1"/>
</dbReference>
<evidence type="ECO:0000256" key="1">
    <source>
        <dbReference type="SAM" id="MobiDB-lite"/>
    </source>
</evidence>
<dbReference type="EMBL" id="AP028909">
    <property type="protein sequence ID" value="BES88533.1"/>
    <property type="molecule type" value="Genomic_DNA"/>
</dbReference>
<protein>
    <submittedName>
        <fullName evidence="2">Uncharacterized protein</fullName>
    </submittedName>
</protein>
<evidence type="ECO:0000313" key="3">
    <source>
        <dbReference type="Proteomes" id="UP001307889"/>
    </source>
</evidence>
<accession>A0ABN7A976</accession>
<gene>
    <name evidence="2" type="ORF">NTJ_01339</name>
</gene>
<proteinExistence type="predicted"/>
<evidence type="ECO:0000313" key="2">
    <source>
        <dbReference type="EMBL" id="BES88533.1"/>
    </source>
</evidence>
<sequence length="73" mass="8015">MSINFGPCQKMGKAKIPNCWMGSNASPNFDHPSHIAPLAPDSKDTPEPNWANHEEDLGLEDGAPLPFLSKREE</sequence>
<name>A0ABN7A976_9HEMI</name>